<evidence type="ECO:0000313" key="2">
    <source>
        <dbReference type="EMBL" id="CAF4107717.1"/>
    </source>
</evidence>
<proteinExistence type="predicted"/>
<keyword evidence="4" id="KW-1185">Reference proteome</keyword>
<dbReference type="Proteomes" id="UP000663856">
    <property type="component" value="Unassembled WGS sequence"/>
</dbReference>
<dbReference type="AlphaFoldDB" id="A0A816QJH4"/>
<evidence type="ECO:0000313" key="3">
    <source>
        <dbReference type="Proteomes" id="UP000663856"/>
    </source>
</evidence>
<gene>
    <name evidence="2" type="ORF">OVN521_LOCUS21247</name>
    <name evidence="1" type="ORF">WKI299_LOCUS12453</name>
</gene>
<reference evidence="1" key="1">
    <citation type="submission" date="2021-02" db="EMBL/GenBank/DDBJ databases">
        <authorList>
            <person name="Nowell W R."/>
        </authorList>
    </citation>
    <scope>NUCLEOTIDE SEQUENCE</scope>
</reference>
<name>A0A816QJH4_9BILA</name>
<protein>
    <submittedName>
        <fullName evidence="1">Uncharacterized protein</fullName>
    </submittedName>
</protein>
<accession>A0A816QJH4</accession>
<evidence type="ECO:0000313" key="1">
    <source>
        <dbReference type="EMBL" id="CAF2062706.1"/>
    </source>
</evidence>
<organism evidence="1 3">
    <name type="scientific">Rotaria magnacalcarata</name>
    <dbReference type="NCBI Taxonomy" id="392030"/>
    <lineage>
        <taxon>Eukaryota</taxon>
        <taxon>Metazoa</taxon>
        <taxon>Spiralia</taxon>
        <taxon>Gnathifera</taxon>
        <taxon>Rotifera</taxon>
        <taxon>Eurotatoria</taxon>
        <taxon>Bdelloidea</taxon>
        <taxon>Philodinida</taxon>
        <taxon>Philodinidae</taxon>
        <taxon>Rotaria</taxon>
    </lineage>
</organism>
<dbReference type="EMBL" id="CAJNRF010004640">
    <property type="protein sequence ID" value="CAF2062706.1"/>
    <property type="molecule type" value="Genomic_DNA"/>
</dbReference>
<evidence type="ECO:0000313" key="4">
    <source>
        <dbReference type="Proteomes" id="UP000663866"/>
    </source>
</evidence>
<sequence>MPAHRSLKLNKTKEQPHQKTLSSKIKSVFQLPKNLRYLTLIDDHSPSTYDRILLDNEVQSPVCIDTHFEKLLAEFCTNLTELRLFAYFDTCPTLEQIILNCHLSTNLTHFTLVSAESNDSVYDELYTGYGEGKLDKTATEYVFLLPVMINVNELNLSFVHKHQRVTRRDAKSFQIPKALTKIHLESVVKCKLVERFSPKSKEIIDLLLLFKQELKSLTLIIFSCCDEEFTGSDKLRNNFLILLHFNI</sequence>
<dbReference type="EMBL" id="CAJOBG010004375">
    <property type="protein sequence ID" value="CAF4107717.1"/>
    <property type="molecule type" value="Genomic_DNA"/>
</dbReference>
<dbReference type="Proteomes" id="UP000663866">
    <property type="component" value="Unassembled WGS sequence"/>
</dbReference>
<comment type="caution">
    <text evidence="1">The sequence shown here is derived from an EMBL/GenBank/DDBJ whole genome shotgun (WGS) entry which is preliminary data.</text>
</comment>